<feature type="domain" description="ANTAR" evidence="1">
    <location>
        <begin position="117"/>
        <end position="178"/>
    </location>
</feature>
<evidence type="ECO:0000313" key="2">
    <source>
        <dbReference type="EMBL" id="MBW7455784.1"/>
    </source>
</evidence>
<gene>
    <name evidence="2" type="ORF">K0U00_17290</name>
</gene>
<dbReference type="EMBL" id="JAHZIK010000433">
    <property type="protein sequence ID" value="MBW7455784.1"/>
    <property type="molecule type" value="Genomic_DNA"/>
</dbReference>
<dbReference type="Gene3D" id="1.10.10.10">
    <property type="entry name" value="Winged helix-like DNA-binding domain superfamily/Winged helix DNA-binding domain"/>
    <property type="match status" value="1"/>
</dbReference>
<organism evidence="2 3">
    <name type="scientific">Paenibacillus sepulcri</name>
    <dbReference type="NCBI Taxonomy" id="359917"/>
    <lineage>
        <taxon>Bacteria</taxon>
        <taxon>Bacillati</taxon>
        <taxon>Bacillota</taxon>
        <taxon>Bacilli</taxon>
        <taxon>Bacillales</taxon>
        <taxon>Paenibacillaceae</taxon>
        <taxon>Paenibacillus</taxon>
    </lineage>
</organism>
<reference evidence="2 3" key="1">
    <citation type="submission" date="2021-07" db="EMBL/GenBank/DDBJ databases">
        <title>Paenibacillus radiodurans sp. nov., isolated from the southeastern edge of Tengger Desert.</title>
        <authorList>
            <person name="Zhang G."/>
        </authorList>
    </citation>
    <scope>NUCLEOTIDE SEQUENCE [LARGE SCALE GENOMIC DNA]</scope>
    <source>
        <strain evidence="2 3">CCM 7311</strain>
    </source>
</reference>
<dbReference type="InterPro" id="IPR036388">
    <property type="entry name" value="WH-like_DNA-bd_sf"/>
</dbReference>
<evidence type="ECO:0000259" key="1">
    <source>
        <dbReference type="PROSITE" id="PS50921"/>
    </source>
</evidence>
<dbReference type="SMART" id="SM01012">
    <property type="entry name" value="ANTAR"/>
    <property type="match status" value="1"/>
</dbReference>
<evidence type="ECO:0000313" key="3">
    <source>
        <dbReference type="Proteomes" id="UP001519887"/>
    </source>
</evidence>
<sequence length="197" mass="23103">MKTRVLHVHDIPTPKCRVDQKLKELNYRVSSIEANAMDTLKSTRFEFMVLDVPACRLKQWLYEANNHYNVPLVWWCEERKPATAVPHDKIDGVLCCGMNDNELQWSLLVSIKNYQRRLHLEREYSFLATKFEERKVVDNAKIMLSTINNMSETKAYEMMRTQAMAERRKLVDVAQSVLAGVQDSRRPMERTPSRRNG</sequence>
<keyword evidence="3" id="KW-1185">Reference proteome</keyword>
<dbReference type="Pfam" id="PF03861">
    <property type="entry name" value="ANTAR"/>
    <property type="match status" value="1"/>
</dbReference>
<dbReference type="InterPro" id="IPR011006">
    <property type="entry name" value="CheY-like_superfamily"/>
</dbReference>
<proteinExistence type="predicted"/>
<dbReference type="PROSITE" id="PS50921">
    <property type="entry name" value="ANTAR"/>
    <property type="match status" value="1"/>
</dbReference>
<protein>
    <submittedName>
        <fullName evidence="2">ANTAR domain-containing protein</fullName>
    </submittedName>
</protein>
<comment type="caution">
    <text evidence="2">The sequence shown here is derived from an EMBL/GenBank/DDBJ whole genome shotgun (WGS) entry which is preliminary data.</text>
</comment>
<dbReference type="Proteomes" id="UP001519887">
    <property type="component" value="Unassembled WGS sequence"/>
</dbReference>
<dbReference type="RefSeq" id="WP_210044740.1">
    <property type="nucleotide sequence ID" value="NZ_JBHLVU010000077.1"/>
</dbReference>
<dbReference type="SUPFAM" id="SSF52172">
    <property type="entry name" value="CheY-like"/>
    <property type="match status" value="1"/>
</dbReference>
<dbReference type="InterPro" id="IPR005561">
    <property type="entry name" value="ANTAR"/>
</dbReference>
<accession>A0ABS7C4I6</accession>
<name>A0ABS7C4I6_9BACL</name>